<dbReference type="Gene3D" id="1.25.40.10">
    <property type="entry name" value="Tetratricopeptide repeat domain"/>
    <property type="match status" value="2"/>
</dbReference>
<dbReference type="OrthoDB" id="77564at2759"/>
<dbReference type="GeneID" id="108734010"/>
<dbReference type="GO" id="GO:0005634">
    <property type="term" value="C:nucleus"/>
    <property type="evidence" value="ECO:0007669"/>
    <property type="project" value="UniProtKB-SubCell"/>
</dbReference>
<dbReference type="PANTHER" id="PTHR15502">
    <property type="entry name" value="CALCINEURIN-BINDING PROTEIN CABIN 1-RELATED"/>
    <property type="match status" value="1"/>
</dbReference>
<feature type="repeat" description="TPR" evidence="3">
    <location>
        <begin position="78"/>
        <end position="111"/>
    </location>
</feature>
<reference evidence="6" key="1">
    <citation type="submission" date="2025-08" db="UniProtKB">
        <authorList>
            <consortium name="RefSeq"/>
        </authorList>
    </citation>
    <scope>IDENTIFICATION</scope>
    <source>
        <tissue evidence="6">Entire body</tissue>
    </source>
</reference>
<dbReference type="RefSeq" id="XP_025836581.1">
    <property type="nucleotide sequence ID" value="XM_025980796.1"/>
</dbReference>
<accession>A0A7F5RKX0</accession>
<dbReference type="SUPFAM" id="SSF48452">
    <property type="entry name" value="TPR-like"/>
    <property type="match status" value="1"/>
</dbReference>
<organism evidence="5 6">
    <name type="scientific">Agrilus planipennis</name>
    <name type="common">Emerald ash borer</name>
    <name type="synonym">Agrilus marcopoli</name>
    <dbReference type="NCBI Taxonomy" id="224129"/>
    <lineage>
        <taxon>Eukaryota</taxon>
        <taxon>Metazoa</taxon>
        <taxon>Ecdysozoa</taxon>
        <taxon>Arthropoda</taxon>
        <taxon>Hexapoda</taxon>
        <taxon>Insecta</taxon>
        <taxon>Pterygota</taxon>
        <taxon>Neoptera</taxon>
        <taxon>Endopterygota</taxon>
        <taxon>Coleoptera</taxon>
        <taxon>Polyphaga</taxon>
        <taxon>Elateriformia</taxon>
        <taxon>Buprestoidea</taxon>
        <taxon>Buprestidae</taxon>
        <taxon>Agrilinae</taxon>
        <taxon>Agrilus</taxon>
    </lineage>
</organism>
<evidence type="ECO:0000256" key="2">
    <source>
        <dbReference type="ARBA" id="ARBA00023242"/>
    </source>
</evidence>
<feature type="region of interest" description="Disordered" evidence="4">
    <location>
        <begin position="1478"/>
        <end position="1524"/>
    </location>
</feature>
<feature type="region of interest" description="Disordered" evidence="4">
    <location>
        <begin position="844"/>
        <end position="863"/>
    </location>
</feature>
<feature type="compositionally biased region" description="Polar residues" evidence="4">
    <location>
        <begin position="2105"/>
        <end position="2115"/>
    </location>
</feature>
<feature type="compositionally biased region" description="Low complexity" evidence="4">
    <location>
        <begin position="1488"/>
        <end position="1520"/>
    </location>
</feature>
<feature type="region of interest" description="Disordered" evidence="4">
    <location>
        <begin position="319"/>
        <end position="395"/>
    </location>
</feature>
<dbReference type="GO" id="GO:0006325">
    <property type="term" value="P:chromatin organization"/>
    <property type="evidence" value="ECO:0007669"/>
    <property type="project" value="InterPro"/>
</dbReference>
<evidence type="ECO:0000256" key="4">
    <source>
        <dbReference type="SAM" id="MobiDB-lite"/>
    </source>
</evidence>
<dbReference type="SMART" id="SM00028">
    <property type="entry name" value="TPR"/>
    <property type="match status" value="4"/>
</dbReference>
<protein>
    <submittedName>
        <fullName evidence="6">Calcineurin-binding protein cabin-1-like</fullName>
    </submittedName>
</protein>
<evidence type="ECO:0000313" key="5">
    <source>
        <dbReference type="Proteomes" id="UP000192223"/>
    </source>
</evidence>
<dbReference type="PANTHER" id="PTHR15502:SF7">
    <property type="entry name" value="CALCINEURIN-BINDING PROTEIN CABIN-1"/>
    <property type="match status" value="1"/>
</dbReference>
<feature type="compositionally biased region" description="Basic and acidic residues" evidence="4">
    <location>
        <begin position="336"/>
        <end position="348"/>
    </location>
</feature>
<comment type="subcellular location">
    <subcellularLocation>
        <location evidence="1">Nucleus</location>
    </subcellularLocation>
</comment>
<keyword evidence="5" id="KW-1185">Reference proteome</keyword>
<feature type="compositionally biased region" description="Polar residues" evidence="4">
    <location>
        <begin position="1777"/>
        <end position="1796"/>
    </location>
</feature>
<proteinExistence type="predicted"/>
<evidence type="ECO:0000256" key="3">
    <source>
        <dbReference type="PROSITE-ProRule" id="PRU00339"/>
    </source>
</evidence>
<gene>
    <name evidence="6" type="primary">LOC108734010</name>
</gene>
<feature type="compositionally biased region" description="Basic and acidic residues" evidence="4">
    <location>
        <begin position="1478"/>
        <end position="1487"/>
    </location>
</feature>
<dbReference type="InParanoid" id="A0A7F5RKX0"/>
<dbReference type="InterPro" id="IPR011990">
    <property type="entry name" value="TPR-like_helical_dom_sf"/>
</dbReference>
<dbReference type="KEGG" id="apln:108734010"/>
<dbReference type="GO" id="GO:0031491">
    <property type="term" value="F:nucleosome binding"/>
    <property type="evidence" value="ECO:0007669"/>
    <property type="project" value="TreeGrafter"/>
</dbReference>
<dbReference type="PROSITE" id="PS50005">
    <property type="entry name" value="TPR"/>
    <property type="match status" value="1"/>
</dbReference>
<dbReference type="InterPro" id="IPR033053">
    <property type="entry name" value="Hir3/CABIN1"/>
</dbReference>
<keyword evidence="3" id="KW-0802">TPR repeat</keyword>
<feature type="compositionally biased region" description="Low complexity" evidence="4">
    <location>
        <begin position="349"/>
        <end position="362"/>
    </location>
</feature>
<feature type="region of interest" description="Disordered" evidence="4">
    <location>
        <begin position="1761"/>
        <end position="1832"/>
    </location>
</feature>
<dbReference type="Proteomes" id="UP000192223">
    <property type="component" value="Unplaced"/>
</dbReference>
<keyword evidence="2" id="KW-0539">Nucleus</keyword>
<evidence type="ECO:0000256" key="1">
    <source>
        <dbReference type="ARBA" id="ARBA00004123"/>
    </source>
</evidence>
<dbReference type="InterPro" id="IPR019734">
    <property type="entry name" value="TPR_rpt"/>
</dbReference>
<name>A0A7F5RKX0_AGRPL</name>
<feature type="region of interest" description="Disordered" evidence="4">
    <location>
        <begin position="2075"/>
        <end position="2129"/>
    </location>
</feature>
<feature type="compositionally biased region" description="Acidic residues" evidence="4">
    <location>
        <begin position="367"/>
        <end position="382"/>
    </location>
</feature>
<evidence type="ECO:0000313" key="6">
    <source>
        <dbReference type="RefSeq" id="XP_025836581.1"/>
    </source>
</evidence>
<sequence>MIKIRALNRDSLSDEDAPTIRREAQEEIALDMYNKALRHQCNGNYEEAVSILEKLLTENIPQLESQGGLPKTMSTLKYSCYFNVGNIYVQKKNDSDALDNFLKAADLDSSDVTLWHKIGTIALKLDRFRQAAYAFLKGLECNESHWPCLDKLISVLYAIQDTVTCLLYIGKALVLDKDYIKGHVVRKLIFESNPAAKEYYQAYNPDYILEPDFDGVVTEEDEKMIIKNLEPLCKRLNEVEKSFGPKPLPCIALPTALQDFTWVSLGKTILNLHNYITENKLSYFSKVDITKCMSREYTDVEAVPIENTAENSNENVIDAKPIVLPSTEPQTMEVENEVKPEDNFEQRRPSLSSENNNLSEPNCSQGEDNDEMDQDTEDQEDNSEQKEEKKRTAKRKRDLLSDLQIWGWHSKRKSAKKGKSEKDFTIQGALTRIIPSYLLPNGINIERNKNFDKNKGIDNIFTNFKSQLSSTSVNFEKYFGTENEKNDVTNFWTKEREHLDVVDLIEEYTVSLAKMWNKKWPKELISLYLKAYDKYREHFEHPELFNGLSSFEEIKNDALVTLMYGEIVYFYLKTEDKDKRKVHPTSLIQLQLLSTWKEQWQEDYFIMFVRIHWLRAYVLKGLSNHTLAICAYQLIEEVINEEESNKTDSQFMLVLPNCTNYNMITKEITQKLLHHLEIIESLSHVQALYEKQLYHEVIDILKQTFNCGSNAPTWGKMGRPAQLGFLLHSYWFVDRIECFIWTEKCLSEATEHFISPTVDDDKWDMLLCKCISILHEIIKEETVTVVDNLSQENRIRLIENLCRIVTKQLNSEGRSTIPLGTVTPWLVLHYILLREEHRQQAKRITKHVKKDKRLSGSKSASEPINEEVPPSIAVLFSAHEFLGNKSWCLTNEGELLHFLIDKILDRLDTPIFEPLRDKIDIHLEQAFFCLYQHPSKKNKVSRHLADHNVNPIKLSWERAQQLYEFFCPEALPEFESFKSISISPDLEQLLQRITALVPSQYDPNPLIPKIRDYIKGNAENLPEPIDFPIKARAIYYLLGDYYFKQSEVGKSLKYFLLDLSCNPLRLDSWANMALGLANRLENKLNLCESFKNEQEFNDEAKSAQACFKQALKLADNHITLWIEFGSFEYAVHSYYSRILKYESDTISMEKFEKLENQKEQYLDSSGKSFKKALDLHQQEEVEQDERWLHHYMMGKVAEKRRMEPAEYLQHYLTALELLQENKAAYPEKINYNSPQHLAVEVLEIHYRVHASVLKYLELHEGKNIPIAIGKMFKKCLDRCAFPEGNYTAVQQIDNKEPPQEKTAAVESEITEKEITTETVPEVTQLKQDEKEVDIKKTLNQVKELPGKEPVTLDNDAKDVIMISDSDDERGSIKTKQNNSEDEILLSPPQQLRIKNVQELMDEVMLKTMKEEEAIEDIDSDPANAEAEFNKFFESTKEKLQTEISKCIKEEQETIEKNETAKYVEDKKVIEIKTKKEDEEKGIRKSLDDTTTTCSSSSDSSSSDSDSDDSSSTTSTATSSDAPTGFLSNSEIDNLINQCVEGLEQYIIRLPQNYKALYRLTHLFFHYKSRKDLSKCRQLLLGQYRCRNNMLVTGLFSDRKTNNFFNGVWRIPSGEIDRPGSLAAHMVRCVTILLQVLRNTNDHKILLDVCLQLRRIPDQDKVYVKETDRIQLADHALFLCMQSLKVQVKNINNMSHSSAQKFLLDLYRAYQRVQKHIMEKERDFSGMLEEVYKKFMKEKLPENVSTLDLAVKFCQQHKAAEKTKMQQQKPPPVLVAPTVSTSAPVHPSPSTITSTMNIPLKRPSIPGRTRGRPPGPSKNPGIRKPSSRGRGVHRSLYNPFTSYQSPMFDSKSLNFALQYQELLRQYNQLTQFSQMATSPSSVMSSNLMQMLTQLTSRTMNPHSSGLNNLWGNMGPIGVTPPPTTMIPMTRPLQQQSTSKLNTSSSLQKSSSSQKSTGSGSSVIHGIGGVKKMPFVPPNFPCTSTFKYPSTDVPKVKAKDVTKTTSSTYISKDISHSAKISSSLSQSDDVSKLTSQLVKERPSISITPVVSSTGGASIVSSSQSKIPTSPMKTLQEKLADKQKNASAKNVSKSFSFDSVVPNKPTAVPSSSASQQIPTFPKESGITVSQVN</sequence>
<feature type="region of interest" description="Disordered" evidence="4">
    <location>
        <begin position="1925"/>
        <end position="1962"/>
    </location>
</feature>
<feature type="compositionally biased region" description="Polar residues" evidence="4">
    <location>
        <begin position="2082"/>
        <end position="2094"/>
    </location>
</feature>